<evidence type="ECO:0000256" key="10">
    <source>
        <dbReference type="SAM" id="Phobius"/>
    </source>
</evidence>
<dbReference type="Gene3D" id="3.80.10.10">
    <property type="entry name" value="Ribonuclease Inhibitor"/>
    <property type="match status" value="4"/>
</dbReference>
<keyword evidence="6 10" id="KW-1133">Transmembrane helix</keyword>
<name>A0A8X8B147_BRACI</name>
<dbReference type="SMART" id="SM00365">
    <property type="entry name" value="LRR_SD22"/>
    <property type="match status" value="3"/>
</dbReference>
<keyword evidence="3" id="KW-0433">Leucine-rich repeat</keyword>
<dbReference type="OrthoDB" id="4691307at2759"/>
<reference evidence="11 12" key="1">
    <citation type="submission" date="2020-02" db="EMBL/GenBank/DDBJ databases">
        <authorList>
            <person name="Ma Q."/>
            <person name="Huang Y."/>
            <person name="Song X."/>
            <person name="Pei D."/>
        </authorList>
    </citation>
    <scope>NUCLEOTIDE SEQUENCE [LARGE SCALE GENOMIC DNA]</scope>
    <source>
        <strain evidence="11">Sxm20200214</strain>
        <tissue evidence="11">Leaf</tissue>
    </source>
</reference>
<dbReference type="Proteomes" id="UP000886595">
    <property type="component" value="Unassembled WGS sequence"/>
</dbReference>
<dbReference type="InterPro" id="IPR051502">
    <property type="entry name" value="RLP_Defense_Trigger"/>
</dbReference>
<accession>A0A8X8B147</accession>
<keyword evidence="5" id="KW-0677">Repeat</keyword>
<evidence type="ECO:0000256" key="7">
    <source>
        <dbReference type="ARBA" id="ARBA00023136"/>
    </source>
</evidence>
<evidence type="ECO:0000256" key="3">
    <source>
        <dbReference type="ARBA" id="ARBA00022614"/>
    </source>
</evidence>
<evidence type="ECO:0000256" key="9">
    <source>
        <dbReference type="ARBA" id="ARBA00023180"/>
    </source>
</evidence>
<organism evidence="11 12">
    <name type="scientific">Brassica carinata</name>
    <name type="common">Ethiopian mustard</name>
    <name type="synonym">Abyssinian cabbage</name>
    <dbReference type="NCBI Taxonomy" id="52824"/>
    <lineage>
        <taxon>Eukaryota</taxon>
        <taxon>Viridiplantae</taxon>
        <taxon>Streptophyta</taxon>
        <taxon>Embryophyta</taxon>
        <taxon>Tracheophyta</taxon>
        <taxon>Spermatophyta</taxon>
        <taxon>Magnoliopsida</taxon>
        <taxon>eudicotyledons</taxon>
        <taxon>Gunneridae</taxon>
        <taxon>Pentapetalae</taxon>
        <taxon>rosids</taxon>
        <taxon>malvids</taxon>
        <taxon>Brassicales</taxon>
        <taxon>Brassicaceae</taxon>
        <taxon>Brassiceae</taxon>
        <taxon>Brassica</taxon>
    </lineage>
</organism>
<dbReference type="AlphaFoldDB" id="A0A8X8B147"/>
<dbReference type="PANTHER" id="PTHR48062">
    <property type="entry name" value="RECEPTOR-LIKE PROTEIN 14"/>
    <property type="match status" value="1"/>
</dbReference>
<gene>
    <name evidence="11" type="ORF">Bca52824_020189</name>
</gene>
<dbReference type="FunFam" id="3.80.10.10:FF:000111">
    <property type="entry name" value="LRR receptor-like serine/threonine-protein kinase ERECTA"/>
    <property type="match status" value="1"/>
</dbReference>
<evidence type="ECO:0000256" key="1">
    <source>
        <dbReference type="ARBA" id="ARBA00004167"/>
    </source>
</evidence>
<dbReference type="GO" id="GO:0016020">
    <property type="term" value="C:membrane"/>
    <property type="evidence" value="ECO:0007669"/>
    <property type="project" value="UniProtKB-SubCell"/>
</dbReference>
<dbReference type="PROSITE" id="PS51450">
    <property type="entry name" value="LRR"/>
    <property type="match status" value="1"/>
</dbReference>
<dbReference type="SMART" id="SM00369">
    <property type="entry name" value="LRR_TYP"/>
    <property type="match status" value="6"/>
</dbReference>
<keyword evidence="9" id="KW-0325">Glycoprotein</keyword>
<evidence type="ECO:0000256" key="4">
    <source>
        <dbReference type="ARBA" id="ARBA00022692"/>
    </source>
</evidence>
<dbReference type="SUPFAM" id="SSF52058">
    <property type="entry name" value="L domain-like"/>
    <property type="match status" value="1"/>
</dbReference>
<evidence type="ECO:0000313" key="12">
    <source>
        <dbReference type="Proteomes" id="UP000886595"/>
    </source>
</evidence>
<dbReference type="InterPro" id="IPR032675">
    <property type="entry name" value="LRR_dom_sf"/>
</dbReference>
<evidence type="ECO:0000313" key="11">
    <source>
        <dbReference type="EMBL" id="KAG2317067.1"/>
    </source>
</evidence>
<keyword evidence="7 10" id="KW-0472">Membrane</keyword>
<comment type="subcellular location">
    <subcellularLocation>
        <location evidence="1">Membrane</location>
        <topology evidence="1">Single-pass membrane protein</topology>
    </subcellularLocation>
</comment>
<proteinExistence type="inferred from homology"/>
<keyword evidence="8" id="KW-0675">Receptor</keyword>
<dbReference type="PANTHER" id="PTHR48062:SF25">
    <property type="entry name" value="RECEPTOR-LIKE PROTEIN 9A-RELATED"/>
    <property type="match status" value="1"/>
</dbReference>
<dbReference type="PRINTS" id="PR00019">
    <property type="entry name" value="LEURICHRPT"/>
</dbReference>
<evidence type="ECO:0000256" key="2">
    <source>
        <dbReference type="ARBA" id="ARBA00009592"/>
    </source>
</evidence>
<evidence type="ECO:0000256" key="5">
    <source>
        <dbReference type="ARBA" id="ARBA00022737"/>
    </source>
</evidence>
<dbReference type="FunFam" id="3.80.10.10:FF:001678">
    <property type="entry name" value="Calmodulin-binding receptor kinase CaMRLK"/>
    <property type="match status" value="1"/>
</dbReference>
<dbReference type="Pfam" id="PF00560">
    <property type="entry name" value="LRR_1"/>
    <property type="match status" value="4"/>
</dbReference>
<dbReference type="InterPro" id="IPR001611">
    <property type="entry name" value="Leu-rich_rpt"/>
</dbReference>
<dbReference type="Pfam" id="PF13855">
    <property type="entry name" value="LRR_8"/>
    <property type="match status" value="2"/>
</dbReference>
<dbReference type="InterPro" id="IPR003591">
    <property type="entry name" value="Leu-rich_rpt_typical-subtyp"/>
</dbReference>
<dbReference type="EMBL" id="JAAMPC010000004">
    <property type="protein sequence ID" value="KAG2317067.1"/>
    <property type="molecule type" value="Genomic_DNA"/>
</dbReference>
<keyword evidence="12" id="KW-1185">Reference proteome</keyword>
<evidence type="ECO:0000256" key="8">
    <source>
        <dbReference type="ARBA" id="ARBA00023170"/>
    </source>
</evidence>
<sequence length="629" mass="70857">MSTPSFRMIGLMTRTATAANGKESSVILQLDVCHNKFSGTLEEEGLCRLKNLRELDLSRNEVIGRLPRCFSSLTKLEVLDISSNKFSGTSPSLISNLSSLQYVSFSDNEFEGVFSVELIANLSKLKVFKLSSRTGFLRIENKISLQPRFQLSVVELQHCNLETVPRFLQHQKDLRLINLSNNKLTGISPSWFLENYPRLQVLLLQNNSFTMLQLPRQLLLNHNNNHFTGIGDGLLNSKDNLLKGTIPSTFFSIPFKLLDLSKNKFSGSLPSNFSGRDMGLLYLHDNEFSGPVPSTLLENVMLLDLRNNKLSGTIPRFVSNRYILYLLLRGNTLTGHIPTSLCDLKSIKVLDLSNNKLNGSIPSCLNNVSFGRSLDYEIDPNYGDSFGIAGGDNDLQAYPMFFVSRFLDLPLEVYLDYSGYLDFSLEFTSKRRYDSYTGESFDFIFGLDFSDNELSGEIPRELGDLQRMRALNLSHNSLSGLVPESFSNLTDIESIDLSFNVLNGSIPQNLTKLDYLVVFNVSHNNLSGSIPSQGKFLTLDETNYIGNPFLCGSPVNRSCDGNNTTGEKETNYRRKDGGVAIDMEMFYWSLGASYSVILMTFIVFLCFDSSWRRAWFRLVDAFIRCFKCV</sequence>
<feature type="transmembrane region" description="Helical" evidence="10">
    <location>
        <begin position="585"/>
        <end position="607"/>
    </location>
</feature>
<comment type="caution">
    <text evidence="11">The sequence shown here is derived from an EMBL/GenBank/DDBJ whole genome shotgun (WGS) entry which is preliminary data.</text>
</comment>
<keyword evidence="4 10" id="KW-0812">Transmembrane</keyword>
<protein>
    <submittedName>
        <fullName evidence="11">Uncharacterized protein</fullName>
    </submittedName>
</protein>
<evidence type="ECO:0000256" key="6">
    <source>
        <dbReference type="ARBA" id="ARBA00022989"/>
    </source>
</evidence>
<comment type="similarity">
    <text evidence="2">Belongs to the RLP family.</text>
</comment>